<gene>
    <name evidence="1" type="ORF">H8R02_29040</name>
</gene>
<proteinExistence type="predicted"/>
<dbReference type="AlphaFoldDB" id="A0A923MGH5"/>
<dbReference type="RefSeq" id="WP_187085366.1">
    <property type="nucleotide sequence ID" value="NZ_JACORU010000018.1"/>
</dbReference>
<sequence>MNASLETLLRDAGVLAPSQWRQQARIGLALVERVRHLLEDEQVIALLGEAQGWLQGDANREDLQALAGRAAALARSHPGSKNIDGAAHAAVSATHALAAALKPDVMDAANYAAYAAVYAYAASAVTQPEAFTTEHATQVATAARLLA</sequence>
<evidence type="ECO:0000313" key="1">
    <source>
        <dbReference type="EMBL" id="MBC5768542.1"/>
    </source>
</evidence>
<keyword evidence="2" id="KW-1185">Reference proteome</keyword>
<organism evidence="1 2">
    <name type="scientific">Ramlibacter albus</name>
    <dbReference type="NCBI Taxonomy" id="2079448"/>
    <lineage>
        <taxon>Bacteria</taxon>
        <taxon>Pseudomonadati</taxon>
        <taxon>Pseudomonadota</taxon>
        <taxon>Betaproteobacteria</taxon>
        <taxon>Burkholderiales</taxon>
        <taxon>Comamonadaceae</taxon>
        <taxon>Ramlibacter</taxon>
    </lineage>
</organism>
<reference evidence="1" key="1">
    <citation type="submission" date="2020-08" db="EMBL/GenBank/DDBJ databases">
        <title>Ramlibacter sp. GTP1 16S ribosomal RNA gene genome sequencing and assembly.</title>
        <authorList>
            <person name="Kang M."/>
        </authorList>
    </citation>
    <scope>NUCLEOTIDE SEQUENCE</scope>
    <source>
        <strain evidence="1">GTP1</strain>
    </source>
</reference>
<dbReference type="EMBL" id="JACORU010000018">
    <property type="protein sequence ID" value="MBC5768542.1"/>
    <property type="molecule type" value="Genomic_DNA"/>
</dbReference>
<dbReference type="Proteomes" id="UP000596827">
    <property type="component" value="Unassembled WGS sequence"/>
</dbReference>
<comment type="caution">
    <text evidence="1">The sequence shown here is derived from an EMBL/GenBank/DDBJ whole genome shotgun (WGS) entry which is preliminary data.</text>
</comment>
<protein>
    <submittedName>
        <fullName evidence="1">Uncharacterized protein</fullName>
    </submittedName>
</protein>
<accession>A0A923MGH5</accession>
<evidence type="ECO:0000313" key="2">
    <source>
        <dbReference type="Proteomes" id="UP000596827"/>
    </source>
</evidence>
<name>A0A923MGH5_9BURK</name>